<evidence type="ECO:0000313" key="3">
    <source>
        <dbReference type="Proteomes" id="UP000188613"/>
    </source>
</evidence>
<dbReference type="Pfam" id="PF18277">
    <property type="entry name" value="AbrB_C"/>
    <property type="match status" value="1"/>
</dbReference>
<dbReference type="Proteomes" id="UP000188613">
    <property type="component" value="Unassembled WGS sequence"/>
</dbReference>
<dbReference type="Pfam" id="PF04014">
    <property type="entry name" value="MazE_antitoxin"/>
    <property type="match status" value="1"/>
</dbReference>
<dbReference type="InterPro" id="IPR007159">
    <property type="entry name" value="SpoVT-AbrB_dom"/>
</dbReference>
<dbReference type="InterPro" id="IPR037914">
    <property type="entry name" value="SpoVT-AbrB_sf"/>
</dbReference>
<dbReference type="RefSeq" id="WP_076763849.1">
    <property type="nucleotide sequence ID" value="NZ_MSFI01000005.1"/>
</dbReference>
<gene>
    <name evidence="2" type="ORF">BTO28_02835</name>
</gene>
<sequence>MKELLISRTVDKEGRVIIPKSIRIQLHIQVSDKVVMEKESDAIILKRYEDHPDSEERKCLMTGVVSKDNWQFSGGIVLSKEGAVWLLDEIQSKRIIVGV</sequence>
<dbReference type="OrthoDB" id="33406at2"/>
<dbReference type="SUPFAM" id="SSF89447">
    <property type="entry name" value="AbrB/MazE/MraZ-like"/>
    <property type="match status" value="1"/>
</dbReference>
<dbReference type="AlphaFoldDB" id="A0A1V2AB46"/>
<dbReference type="SMART" id="SM00966">
    <property type="entry name" value="SpoVT_AbrB"/>
    <property type="match status" value="1"/>
</dbReference>
<comment type="caution">
    <text evidence="2">The sequence shown here is derived from an EMBL/GenBank/DDBJ whole genome shotgun (WGS) entry which is preliminary data.</text>
</comment>
<organism evidence="2 3">
    <name type="scientific">Domibacillus epiphyticus</name>
    <dbReference type="NCBI Taxonomy" id="1714355"/>
    <lineage>
        <taxon>Bacteria</taxon>
        <taxon>Bacillati</taxon>
        <taxon>Bacillota</taxon>
        <taxon>Bacilli</taxon>
        <taxon>Bacillales</taxon>
        <taxon>Bacillaceae</taxon>
        <taxon>Domibacillus</taxon>
    </lineage>
</organism>
<keyword evidence="3" id="KW-1185">Reference proteome</keyword>
<dbReference type="Gene3D" id="2.10.260.10">
    <property type="match status" value="1"/>
</dbReference>
<dbReference type="NCBIfam" id="TIGR01439">
    <property type="entry name" value="lp_hng_hel_AbrB"/>
    <property type="match status" value="1"/>
</dbReference>
<reference evidence="2 3" key="1">
    <citation type="submission" date="2016-12" db="EMBL/GenBank/DDBJ databases">
        <title>Domibacillus sp. SAB 38T whole genome sequencing.</title>
        <authorList>
            <person name="Verma A."/>
            <person name="Ojha A.K."/>
            <person name="Krishnamurthi S."/>
        </authorList>
    </citation>
    <scope>NUCLEOTIDE SEQUENCE [LARGE SCALE GENOMIC DNA]</scope>
    <source>
        <strain evidence="2 3">SAB 38</strain>
    </source>
</reference>
<name>A0A1V2AB46_9BACI</name>
<evidence type="ECO:0000259" key="1">
    <source>
        <dbReference type="SMART" id="SM00966"/>
    </source>
</evidence>
<evidence type="ECO:0000313" key="2">
    <source>
        <dbReference type="EMBL" id="OMP68216.1"/>
    </source>
</evidence>
<protein>
    <recommendedName>
        <fullName evidence="1">SpoVT-AbrB domain-containing protein</fullName>
    </recommendedName>
</protein>
<proteinExistence type="predicted"/>
<accession>A0A1V2AB46</accession>
<dbReference type="EMBL" id="MSFI01000005">
    <property type="protein sequence ID" value="OMP68216.1"/>
    <property type="molecule type" value="Genomic_DNA"/>
</dbReference>
<dbReference type="InterPro" id="IPR040678">
    <property type="entry name" value="AbrB_C"/>
</dbReference>
<dbReference type="STRING" id="1714355.BTO28_02835"/>
<dbReference type="GO" id="GO:0003677">
    <property type="term" value="F:DNA binding"/>
    <property type="evidence" value="ECO:0007669"/>
    <property type="project" value="InterPro"/>
</dbReference>
<feature type="domain" description="SpoVT-AbrB" evidence="1">
    <location>
        <begin position="8"/>
        <end position="53"/>
    </location>
</feature>